<keyword evidence="5" id="KW-0762">Sugar transport</keyword>
<dbReference type="InterPro" id="IPR003715">
    <property type="entry name" value="Poly_export_N"/>
</dbReference>
<comment type="caution">
    <text evidence="18">The sequence shown here is derived from an EMBL/GenBank/DDBJ whole genome shotgun (WGS) entry which is preliminary data.</text>
</comment>
<evidence type="ECO:0000256" key="7">
    <source>
        <dbReference type="ARBA" id="ARBA00022729"/>
    </source>
</evidence>
<organism evidence="18">
    <name type="scientific">mine drainage metagenome</name>
    <dbReference type="NCBI Taxonomy" id="410659"/>
    <lineage>
        <taxon>unclassified sequences</taxon>
        <taxon>metagenomes</taxon>
        <taxon>ecological metagenomes</taxon>
    </lineage>
</organism>
<gene>
    <name evidence="18" type="primary">kpsD_2</name>
    <name evidence="18" type="ORF">GALL_109410</name>
</gene>
<evidence type="ECO:0000256" key="4">
    <source>
        <dbReference type="ARBA" id="ARBA00022452"/>
    </source>
</evidence>
<feature type="domain" description="Polysaccharide export protein N-terminal" evidence="15">
    <location>
        <begin position="149"/>
        <end position="213"/>
    </location>
</feature>
<evidence type="ECO:0000256" key="9">
    <source>
        <dbReference type="ARBA" id="ARBA00023065"/>
    </source>
</evidence>
<keyword evidence="6" id="KW-0812">Transmembrane</keyword>
<keyword evidence="11" id="KW-0472">Membrane</keyword>
<keyword evidence="7" id="KW-0732">Signal</keyword>
<evidence type="ECO:0000256" key="8">
    <source>
        <dbReference type="ARBA" id="ARBA00023047"/>
    </source>
</evidence>
<dbReference type="Pfam" id="PF02563">
    <property type="entry name" value="Poly_export"/>
    <property type="match status" value="1"/>
</dbReference>
<feature type="domain" description="Soluble ligand binding" evidence="16">
    <location>
        <begin position="490"/>
        <end position="537"/>
    </location>
</feature>
<feature type="domain" description="SLBB" evidence="17">
    <location>
        <begin position="588"/>
        <end position="662"/>
    </location>
</feature>
<dbReference type="AlphaFoldDB" id="A0A1J5SFC1"/>
<feature type="domain" description="Soluble ligand binding" evidence="16">
    <location>
        <begin position="235"/>
        <end position="279"/>
    </location>
</feature>
<evidence type="ECO:0000256" key="6">
    <source>
        <dbReference type="ARBA" id="ARBA00022692"/>
    </source>
</evidence>
<evidence type="ECO:0000256" key="12">
    <source>
        <dbReference type="ARBA" id="ARBA00023139"/>
    </source>
</evidence>
<dbReference type="GO" id="GO:0046930">
    <property type="term" value="C:pore complex"/>
    <property type="evidence" value="ECO:0007669"/>
    <property type="project" value="UniProtKB-KW"/>
</dbReference>
<dbReference type="EMBL" id="MLJW01000040">
    <property type="protein sequence ID" value="OIR07034.1"/>
    <property type="molecule type" value="Genomic_DNA"/>
</dbReference>
<dbReference type="GO" id="GO:0006811">
    <property type="term" value="P:monoatomic ion transport"/>
    <property type="evidence" value="ECO:0007669"/>
    <property type="project" value="UniProtKB-KW"/>
</dbReference>
<feature type="domain" description="Soluble ligand binding" evidence="16">
    <location>
        <begin position="317"/>
        <end position="359"/>
    </location>
</feature>
<evidence type="ECO:0000256" key="1">
    <source>
        <dbReference type="ARBA" id="ARBA00004571"/>
    </source>
</evidence>
<dbReference type="InterPro" id="IPR054765">
    <property type="entry name" value="SLBB_dom"/>
</dbReference>
<accession>A0A1J5SFC1</accession>
<evidence type="ECO:0000259" key="17">
    <source>
        <dbReference type="Pfam" id="PF22461"/>
    </source>
</evidence>
<dbReference type="PANTHER" id="PTHR33619:SF3">
    <property type="entry name" value="POLYSACCHARIDE EXPORT PROTEIN GFCE-RELATED"/>
    <property type="match status" value="1"/>
</dbReference>
<keyword evidence="4" id="KW-1134">Transmembrane beta strand</keyword>
<evidence type="ECO:0000259" key="15">
    <source>
        <dbReference type="Pfam" id="PF02563"/>
    </source>
</evidence>
<comment type="subcellular location">
    <subcellularLocation>
        <location evidence="1">Cell outer membrane</location>
        <topology evidence="1">Multi-pass membrane protein</topology>
    </subcellularLocation>
</comment>
<evidence type="ECO:0000256" key="13">
    <source>
        <dbReference type="ARBA" id="ARBA00023237"/>
    </source>
</evidence>
<keyword evidence="10" id="KW-0626">Porin</keyword>
<dbReference type="GO" id="GO:0015288">
    <property type="term" value="F:porin activity"/>
    <property type="evidence" value="ECO:0007669"/>
    <property type="project" value="UniProtKB-KW"/>
</dbReference>
<protein>
    <submittedName>
        <fullName evidence="18">Polysialic acid transport protein KpsD</fullName>
    </submittedName>
</protein>
<keyword evidence="3" id="KW-0813">Transport</keyword>
<dbReference type="Pfam" id="PF22461">
    <property type="entry name" value="SLBB_2"/>
    <property type="match status" value="1"/>
</dbReference>
<evidence type="ECO:0000256" key="2">
    <source>
        <dbReference type="ARBA" id="ARBA00009450"/>
    </source>
</evidence>
<dbReference type="Gene3D" id="3.30.1950.10">
    <property type="entry name" value="wza like domain"/>
    <property type="match status" value="1"/>
</dbReference>
<dbReference type="Pfam" id="PF10531">
    <property type="entry name" value="SLBB"/>
    <property type="match status" value="4"/>
</dbReference>
<evidence type="ECO:0000256" key="3">
    <source>
        <dbReference type="ARBA" id="ARBA00022448"/>
    </source>
</evidence>
<keyword evidence="8" id="KW-0625">Polysaccharide transport</keyword>
<keyword evidence="14" id="KW-0449">Lipoprotein</keyword>
<evidence type="ECO:0000313" key="18">
    <source>
        <dbReference type="EMBL" id="OIR07034.1"/>
    </source>
</evidence>
<dbReference type="GO" id="GO:0009279">
    <property type="term" value="C:cell outer membrane"/>
    <property type="evidence" value="ECO:0007669"/>
    <property type="project" value="UniProtKB-SubCell"/>
</dbReference>
<proteinExistence type="inferred from homology"/>
<feature type="domain" description="Soluble ligand binding" evidence="16">
    <location>
        <begin position="403"/>
        <end position="436"/>
    </location>
</feature>
<comment type="similarity">
    <text evidence="2">Belongs to the BexD/CtrA/VexA family.</text>
</comment>
<keyword evidence="13" id="KW-0998">Cell outer membrane</keyword>
<evidence type="ECO:0000256" key="14">
    <source>
        <dbReference type="ARBA" id="ARBA00023288"/>
    </source>
</evidence>
<evidence type="ECO:0000259" key="16">
    <source>
        <dbReference type="Pfam" id="PF10531"/>
    </source>
</evidence>
<keyword evidence="9" id="KW-0406">Ion transport</keyword>
<reference evidence="18" key="1">
    <citation type="submission" date="2016-10" db="EMBL/GenBank/DDBJ databases">
        <title>Sequence of Gallionella enrichment culture.</title>
        <authorList>
            <person name="Poehlein A."/>
            <person name="Muehling M."/>
            <person name="Daniel R."/>
        </authorList>
    </citation>
    <scope>NUCLEOTIDE SEQUENCE</scope>
</reference>
<dbReference type="Gene3D" id="3.10.560.10">
    <property type="entry name" value="Outer membrane lipoprotein wza domain like"/>
    <property type="match status" value="4"/>
</dbReference>
<dbReference type="InterPro" id="IPR019554">
    <property type="entry name" value="Soluble_ligand-bd"/>
</dbReference>
<evidence type="ECO:0000256" key="11">
    <source>
        <dbReference type="ARBA" id="ARBA00023136"/>
    </source>
</evidence>
<keyword evidence="12" id="KW-0564">Palmitate</keyword>
<dbReference type="GO" id="GO:0015159">
    <property type="term" value="F:polysaccharide transmembrane transporter activity"/>
    <property type="evidence" value="ECO:0007669"/>
    <property type="project" value="InterPro"/>
</dbReference>
<name>A0A1J5SFC1_9ZZZZ</name>
<evidence type="ECO:0000256" key="5">
    <source>
        <dbReference type="ARBA" id="ARBA00022597"/>
    </source>
</evidence>
<dbReference type="InterPro" id="IPR049712">
    <property type="entry name" value="Poly_export"/>
</dbReference>
<sequence length="774" mass="86980">MKFNLFKKYRTAFICVLLLLLSQIAMAQQINTSGFSSMKVDQMSDQQIMQIWQQFQRSGVSETQAMNMLVQKGLNPTQVNSFKKRLIQLQTSSKSKFSTENLIKDTSGFLRDSTWVIEVPSLKRLSAHYGFDFFSNPGNEFEPNIRIATPKNYVLGSDDELSISLTGLNETTLSAKVSPEGNIQIPYAGIVNVNGLTIEQATQRIKNKMKNVYPALSSGKTNLFINLSNVKSIRVAVIGEAARPGNYVISSLASFFNVLYLCGGPAQNGSLRKIELIRNNKVVESIDFYSFLQKGVLDKEIRLEDQDVIRFPVYEKRVYLSGEIKRTAIYELLDKETLTDLIRYGGGFGDSATKDIAKVVQIGDKEKKIRDISSADFSFYIPHNADSVFFEKILPRYSNRIILSGAVYRPGNYELTDHLSLSQLIKKADGLREDAFVNRGYIKRKKNDAERELISFNTKEILSGNESDIYLQREDSIFILAKDSLQDVPIITVAGSVRTPGSFQYRKGIALEDVIIMAGGFTNDAANHKIEISRLEKNTADTLANKLIDIITVDVNADLEQQKNKTLLQPLDYVFVPRLLNYHPLGNVQIRGEVLYAGDYTLERRNETVQEIIKRAGGITPYASMSDVQVYRKGLRVGTNLLSDSYKENEKFLLQPNDSIYIPRNEPFVEVKGAVFNPQILSYEPGNLRSYVYHVGGVTDKGNLQKAYVQYSNGISKKVRHFLFFRNYPKVLPGSKITVPEKSGTERKGLSIVEISAFTAILTALVSLASILHL</sequence>
<evidence type="ECO:0000256" key="10">
    <source>
        <dbReference type="ARBA" id="ARBA00023114"/>
    </source>
</evidence>
<dbReference type="PANTHER" id="PTHR33619">
    <property type="entry name" value="POLYSACCHARIDE EXPORT PROTEIN GFCE-RELATED"/>
    <property type="match status" value="1"/>
</dbReference>